<sequence length="84" mass="9994">MQIQMVYMKDVWQYVLQICYTENDWMISFRSSLKCLQAVHILYDRAAYISLNIKPVLLVLVPCISYLLLYMCKSIPIKIQGKWN</sequence>
<protein>
    <submittedName>
        <fullName evidence="2">Uncharacterized protein</fullName>
    </submittedName>
</protein>
<organism evidence="2">
    <name type="scientific">Arundo donax</name>
    <name type="common">Giant reed</name>
    <name type="synonym">Donax arundinaceus</name>
    <dbReference type="NCBI Taxonomy" id="35708"/>
    <lineage>
        <taxon>Eukaryota</taxon>
        <taxon>Viridiplantae</taxon>
        <taxon>Streptophyta</taxon>
        <taxon>Embryophyta</taxon>
        <taxon>Tracheophyta</taxon>
        <taxon>Spermatophyta</taxon>
        <taxon>Magnoliopsida</taxon>
        <taxon>Liliopsida</taxon>
        <taxon>Poales</taxon>
        <taxon>Poaceae</taxon>
        <taxon>PACMAD clade</taxon>
        <taxon>Arundinoideae</taxon>
        <taxon>Arundineae</taxon>
        <taxon>Arundo</taxon>
    </lineage>
</organism>
<keyword evidence="1" id="KW-1133">Transmembrane helix</keyword>
<keyword evidence="1" id="KW-0812">Transmembrane</keyword>
<feature type="transmembrane region" description="Helical" evidence="1">
    <location>
        <begin position="53"/>
        <end position="72"/>
    </location>
</feature>
<keyword evidence="1" id="KW-0472">Membrane</keyword>
<proteinExistence type="predicted"/>
<reference evidence="2" key="2">
    <citation type="journal article" date="2015" name="Data Brief">
        <title>Shoot transcriptome of the giant reed, Arundo donax.</title>
        <authorList>
            <person name="Barrero R.A."/>
            <person name="Guerrero F.D."/>
            <person name="Moolhuijzen P."/>
            <person name="Goolsby J.A."/>
            <person name="Tidwell J."/>
            <person name="Bellgard S.E."/>
            <person name="Bellgard M.I."/>
        </authorList>
    </citation>
    <scope>NUCLEOTIDE SEQUENCE</scope>
    <source>
        <tissue evidence="2">Shoot tissue taken approximately 20 cm above the soil surface</tissue>
    </source>
</reference>
<evidence type="ECO:0000313" key="2">
    <source>
        <dbReference type="EMBL" id="JAD97909.1"/>
    </source>
</evidence>
<evidence type="ECO:0000256" key="1">
    <source>
        <dbReference type="SAM" id="Phobius"/>
    </source>
</evidence>
<name>A0A0A9EAW0_ARUDO</name>
<accession>A0A0A9EAW0</accession>
<dbReference type="AlphaFoldDB" id="A0A0A9EAW0"/>
<reference evidence="2" key="1">
    <citation type="submission" date="2014-09" db="EMBL/GenBank/DDBJ databases">
        <authorList>
            <person name="Magalhaes I.L.F."/>
            <person name="Oliveira U."/>
            <person name="Santos F.R."/>
            <person name="Vidigal T.H.D.A."/>
            <person name="Brescovit A.D."/>
            <person name="Santos A.J."/>
        </authorList>
    </citation>
    <scope>NUCLEOTIDE SEQUENCE</scope>
    <source>
        <tissue evidence="2">Shoot tissue taken approximately 20 cm above the soil surface</tissue>
    </source>
</reference>
<dbReference type="EMBL" id="GBRH01199986">
    <property type="protein sequence ID" value="JAD97909.1"/>
    <property type="molecule type" value="Transcribed_RNA"/>
</dbReference>